<evidence type="ECO:0000313" key="2">
    <source>
        <dbReference type="Proteomes" id="UP001465755"/>
    </source>
</evidence>
<accession>A0AAW1NME8</accession>
<keyword evidence="2" id="KW-1185">Reference proteome</keyword>
<reference evidence="1 2" key="1">
    <citation type="journal article" date="2024" name="Nat. Commun.">
        <title>Phylogenomics reveals the evolutionary origins of lichenization in chlorophyte algae.</title>
        <authorList>
            <person name="Puginier C."/>
            <person name="Libourel C."/>
            <person name="Otte J."/>
            <person name="Skaloud P."/>
            <person name="Haon M."/>
            <person name="Grisel S."/>
            <person name="Petersen M."/>
            <person name="Berrin J.G."/>
            <person name="Delaux P.M."/>
            <person name="Dal Grande F."/>
            <person name="Keller J."/>
        </authorList>
    </citation>
    <scope>NUCLEOTIDE SEQUENCE [LARGE SCALE GENOMIC DNA]</scope>
    <source>
        <strain evidence="1 2">SAG 2036</strain>
    </source>
</reference>
<dbReference type="AlphaFoldDB" id="A0AAW1NME8"/>
<dbReference type="EMBL" id="JALJOQ010000315">
    <property type="protein sequence ID" value="KAK9785181.1"/>
    <property type="molecule type" value="Genomic_DNA"/>
</dbReference>
<organism evidence="1 2">
    <name type="scientific">Symbiochloris irregularis</name>
    <dbReference type="NCBI Taxonomy" id="706552"/>
    <lineage>
        <taxon>Eukaryota</taxon>
        <taxon>Viridiplantae</taxon>
        <taxon>Chlorophyta</taxon>
        <taxon>core chlorophytes</taxon>
        <taxon>Trebouxiophyceae</taxon>
        <taxon>Trebouxiales</taxon>
        <taxon>Trebouxiaceae</taxon>
        <taxon>Symbiochloris</taxon>
    </lineage>
</organism>
<evidence type="ECO:0000313" key="1">
    <source>
        <dbReference type="EMBL" id="KAK9785181.1"/>
    </source>
</evidence>
<sequence length="85" mass="9299">MLCEALVTPEVLQPASATEAEGARDSAQIPECELDSLPAIDRANRTDCSSRSTEFRQPTIQNGCLRYNIISDSPARRLLSRGSTF</sequence>
<proteinExistence type="predicted"/>
<protein>
    <submittedName>
        <fullName evidence="1">Uncharacterized protein</fullName>
    </submittedName>
</protein>
<comment type="caution">
    <text evidence="1">The sequence shown here is derived from an EMBL/GenBank/DDBJ whole genome shotgun (WGS) entry which is preliminary data.</text>
</comment>
<gene>
    <name evidence="1" type="ORF">WJX73_008368</name>
</gene>
<name>A0AAW1NME8_9CHLO</name>
<dbReference type="Proteomes" id="UP001465755">
    <property type="component" value="Unassembled WGS sequence"/>
</dbReference>